<evidence type="ECO:0000313" key="3">
    <source>
        <dbReference type="EMBL" id="KLI01914.1"/>
    </source>
</evidence>
<feature type="compositionally biased region" description="Basic and acidic residues" evidence="1">
    <location>
        <begin position="1"/>
        <end position="12"/>
    </location>
</feature>
<organism evidence="3 4">
    <name type="scientific">Sporolactobacillus inulinus CASD</name>
    <dbReference type="NCBI Taxonomy" id="1069536"/>
    <lineage>
        <taxon>Bacteria</taxon>
        <taxon>Bacillati</taxon>
        <taxon>Bacillota</taxon>
        <taxon>Bacilli</taxon>
        <taxon>Bacillales</taxon>
        <taxon>Sporolactobacillaceae</taxon>
        <taxon>Sporolactobacillus</taxon>
    </lineage>
</organism>
<feature type="transmembrane region" description="Helical" evidence="2">
    <location>
        <begin position="36"/>
        <end position="58"/>
    </location>
</feature>
<keyword evidence="2" id="KW-0472">Membrane</keyword>
<protein>
    <recommendedName>
        <fullName evidence="5">DUF2933 domain-containing protein</fullName>
    </recommendedName>
</protein>
<dbReference type="Proteomes" id="UP000035553">
    <property type="component" value="Unassembled WGS sequence"/>
</dbReference>
<evidence type="ECO:0000256" key="2">
    <source>
        <dbReference type="SAM" id="Phobius"/>
    </source>
</evidence>
<evidence type="ECO:0000256" key="1">
    <source>
        <dbReference type="SAM" id="MobiDB-lite"/>
    </source>
</evidence>
<accession>A0A0U1QM74</accession>
<evidence type="ECO:0000313" key="4">
    <source>
        <dbReference type="Proteomes" id="UP000035553"/>
    </source>
</evidence>
<keyword evidence="2" id="KW-1133">Transmembrane helix</keyword>
<evidence type="ECO:0008006" key="5">
    <source>
        <dbReference type="Google" id="ProtNLM"/>
    </source>
</evidence>
<feature type="compositionally biased region" description="Low complexity" evidence="1">
    <location>
        <begin position="13"/>
        <end position="23"/>
    </location>
</feature>
<reference evidence="3 4" key="1">
    <citation type="journal article" date="2011" name="J. Bacteriol.">
        <title>Draft genome sequence of Sporolactobacillus inulinus strain CASD, an efficient D-lactic acid-producing bacterium with high-concentration lactate tolerance capability.</title>
        <authorList>
            <person name="Yu B."/>
            <person name="Su F."/>
            <person name="Wang L."/>
            <person name="Xu K."/>
            <person name="Zhao B."/>
            <person name="Xu P."/>
        </authorList>
    </citation>
    <scope>NUCLEOTIDE SEQUENCE [LARGE SCALE GENOMIC DNA]</scope>
    <source>
        <strain evidence="3 4">CASD</strain>
    </source>
</reference>
<gene>
    <name evidence="3" type="ORF">SINU_10940</name>
</gene>
<proteinExistence type="predicted"/>
<feature type="transmembrane region" description="Helical" evidence="2">
    <location>
        <begin position="64"/>
        <end position="85"/>
    </location>
</feature>
<keyword evidence="2" id="KW-0812">Transmembrane</keyword>
<comment type="caution">
    <text evidence="3">The sequence shown here is derived from an EMBL/GenBank/DDBJ whole genome shotgun (WGS) entry which is preliminary data.</text>
</comment>
<name>A0A0U1QM74_9BACL</name>
<feature type="region of interest" description="Disordered" evidence="1">
    <location>
        <begin position="1"/>
        <end position="29"/>
    </location>
</feature>
<sequence length="93" mass="10146">MNCCGNHDHNSQGHENQNQGNENHSAHGTHQHNHNLMMAVCLIIPIAVIIGLFFTGGFSGSNSLLILAAVLICPLMHLFMMPAMMKKGNGHHH</sequence>
<dbReference type="OrthoDB" id="2989509at2"/>
<keyword evidence="4" id="KW-1185">Reference proteome</keyword>
<dbReference type="EMBL" id="AFVQ02000154">
    <property type="protein sequence ID" value="KLI01914.1"/>
    <property type="molecule type" value="Genomic_DNA"/>
</dbReference>
<dbReference type="AlphaFoldDB" id="A0A0U1QM74"/>